<dbReference type="CDD" id="cd06578">
    <property type="entry name" value="HemD"/>
    <property type="match status" value="1"/>
</dbReference>
<dbReference type="PANTHER" id="PTHR12390:SF0">
    <property type="entry name" value="UROPORPHYRINOGEN-III SYNTHASE"/>
    <property type="match status" value="1"/>
</dbReference>
<dbReference type="GO" id="GO:0004852">
    <property type="term" value="F:uroporphyrinogen-III synthase activity"/>
    <property type="evidence" value="ECO:0007669"/>
    <property type="project" value="EnsemblFungi"/>
</dbReference>
<dbReference type="EMBL" id="HE650821">
    <property type="protein sequence ID" value="CCF55853.1"/>
    <property type="molecule type" value="Genomic_DNA"/>
</dbReference>
<dbReference type="GO" id="GO:0006780">
    <property type="term" value="P:uroporphyrinogen III biosynthetic process"/>
    <property type="evidence" value="ECO:0007669"/>
    <property type="project" value="InterPro"/>
</dbReference>
<dbReference type="HOGENOM" id="CLU_051874_0_1_1"/>
<dbReference type="Gene3D" id="3.40.50.10090">
    <property type="match status" value="2"/>
</dbReference>
<accession>H2ANA3</accession>
<name>H2ANA3_KAZAF</name>
<sequence length="255" mass="29346">MTKQIIFLKNKTVPEDKYATESGLYDYDKITHLPLIQHRHCPEDLLKLLRDPSYMISLRYLIVTSQRSVECINESILPYIDEQSKRKLLNSTVFTVGPSTAEFLRRIGFEDVRGEETGNGDMLADYIIENIPSFDGEFLFLVGRTRKEIIKNKLSNGHFNVREMIVYETAPLDRNLSRFKDELLVDAIAWLVFFSPQGTDEIIEYIKDCKSDIQFKIASIGPSTEKFLVKHSLAPDVVSPHPEPKSLLKSIEKHH</sequence>
<proteinExistence type="predicted"/>
<dbReference type="OrthoDB" id="5595751at2759"/>
<keyword evidence="3" id="KW-1185">Reference proteome</keyword>
<dbReference type="UniPathway" id="UPA00251">
    <property type="reaction ID" value="UER00320"/>
</dbReference>
<protein>
    <recommendedName>
        <fullName evidence="1">Tetrapyrrole biosynthesis uroporphyrinogen III synthase domain-containing protein</fullName>
    </recommendedName>
</protein>
<dbReference type="FunCoup" id="H2ANA3">
    <property type="interactions" value="134"/>
</dbReference>
<gene>
    <name evidence="2" type="primary">KAFR0A04180</name>
    <name evidence="2" type="ORF">KAFR_0A04180</name>
</gene>
<dbReference type="Pfam" id="PF02602">
    <property type="entry name" value="HEM4"/>
    <property type="match status" value="1"/>
</dbReference>
<dbReference type="eggNOG" id="KOG4132">
    <property type="taxonomic scope" value="Eukaryota"/>
</dbReference>
<dbReference type="PANTHER" id="PTHR12390">
    <property type="entry name" value="UROPORPHYRINOGEN III SYNTHASE"/>
    <property type="match status" value="1"/>
</dbReference>
<dbReference type="RefSeq" id="XP_003954988.1">
    <property type="nucleotide sequence ID" value="XM_003954939.1"/>
</dbReference>
<dbReference type="SUPFAM" id="SSF69618">
    <property type="entry name" value="HemD-like"/>
    <property type="match status" value="1"/>
</dbReference>
<dbReference type="InterPro" id="IPR036108">
    <property type="entry name" value="4pyrrol_syn_uPrphyn_synt_sf"/>
</dbReference>
<evidence type="ECO:0000259" key="1">
    <source>
        <dbReference type="Pfam" id="PF02602"/>
    </source>
</evidence>
<dbReference type="InterPro" id="IPR039793">
    <property type="entry name" value="UROS/Hem4"/>
</dbReference>
<dbReference type="STRING" id="1071382.H2ANA3"/>
<dbReference type="InterPro" id="IPR003754">
    <property type="entry name" value="4pyrrol_synth_uPrphyn_synth"/>
</dbReference>
<dbReference type="KEGG" id="kaf:KAFR_0A04180"/>
<dbReference type="GO" id="GO:0006782">
    <property type="term" value="P:protoporphyrinogen IX biosynthetic process"/>
    <property type="evidence" value="ECO:0007669"/>
    <property type="project" value="UniProtKB-UniPathway"/>
</dbReference>
<dbReference type="GeneID" id="13885942"/>
<evidence type="ECO:0000313" key="2">
    <source>
        <dbReference type="EMBL" id="CCF55853.1"/>
    </source>
</evidence>
<dbReference type="Proteomes" id="UP000005220">
    <property type="component" value="Chromosome 1"/>
</dbReference>
<dbReference type="AlphaFoldDB" id="H2ANA3"/>
<evidence type="ECO:0000313" key="3">
    <source>
        <dbReference type="Proteomes" id="UP000005220"/>
    </source>
</evidence>
<dbReference type="InParanoid" id="H2ANA3"/>
<feature type="domain" description="Tetrapyrrole biosynthesis uroporphyrinogen III synthase" evidence="1">
    <location>
        <begin position="31"/>
        <end position="248"/>
    </location>
</feature>
<reference evidence="2 3" key="1">
    <citation type="journal article" date="2011" name="Proc. Natl. Acad. Sci. U.S.A.">
        <title>Evolutionary erosion of yeast sex chromosomes by mating-type switching accidents.</title>
        <authorList>
            <person name="Gordon J.L."/>
            <person name="Armisen D."/>
            <person name="Proux-Wera E."/>
            <person name="Oheigeartaigh S.S."/>
            <person name="Byrne K.P."/>
            <person name="Wolfe K.H."/>
        </authorList>
    </citation>
    <scope>NUCLEOTIDE SEQUENCE [LARGE SCALE GENOMIC DNA]</scope>
    <source>
        <strain evidence="3">ATCC 22294 / BCRC 22015 / CBS 2517 / CECT 1963 / NBRC 1671 / NRRL Y-8276</strain>
    </source>
</reference>
<organism evidence="2 3">
    <name type="scientific">Kazachstania africana (strain ATCC 22294 / BCRC 22015 / CBS 2517 / CECT 1963 / NBRC 1671 / NRRL Y-8276)</name>
    <name type="common">Yeast</name>
    <name type="synonym">Kluyveromyces africanus</name>
    <dbReference type="NCBI Taxonomy" id="1071382"/>
    <lineage>
        <taxon>Eukaryota</taxon>
        <taxon>Fungi</taxon>
        <taxon>Dikarya</taxon>
        <taxon>Ascomycota</taxon>
        <taxon>Saccharomycotina</taxon>
        <taxon>Saccharomycetes</taxon>
        <taxon>Saccharomycetales</taxon>
        <taxon>Saccharomycetaceae</taxon>
        <taxon>Kazachstania</taxon>
    </lineage>
</organism>
<dbReference type="GO" id="GO:0005829">
    <property type="term" value="C:cytosol"/>
    <property type="evidence" value="ECO:0007669"/>
    <property type="project" value="TreeGrafter"/>
</dbReference>